<keyword evidence="2" id="KW-1185">Reference proteome</keyword>
<organism evidence="1 2">
    <name type="scientific">Caerostris darwini</name>
    <dbReference type="NCBI Taxonomy" id="1538125"/>
    <lineage>
        <taxon>Eukaryota</taxon>
        <taxon>Metazoa</taxon>
        <taxon>Ecdysozoa</taxon>
        <taxon>Arthropoda</taxon>
        <taxon>Chelicerata</taxon>
        <taxon>Arachnida</taxon>
        <taxon>Araneae</taxon>
        <taxon>Araneomorphae</taxon>
        <taxon>Entelegynae</taxon>
        <taxon>Araneoidea</taxon>
        <taxon>Araneidae</taxon>
        <taxon>Caerostris</taxon>
    </lineage>
</organism>
<evidence type="ECO:0000313" key="2">
    <source>
        <dbReference type="Proteomes" id="UP001054837"/>
    </source>
</evidence>
<dbReference type="EMBL" id="BPLQ01004659">
    <property type="protein sequence ID" value="GIY09568.1"/>
    <property type="molecule type" value="Genomic_DNA"/>
</dbReference>
<dbReference type="Proteomes" id="UP001054837">
    <property type="component" value="Unassembled WGS sequence"/>
</dbReference>
<sequence>MFEKLMKNAKEHTMEFCLSLLRKTNVDFSMYKKSCMVMQRSNSCVHPRLLAVDGSHRGNCVPGSMQQEAEGRRTCFTGKPLHHHRSCVHLWTQGTHYFSAYHHCQILEASHTHHSFIHSINTCVGTYVQN</sequence>
<gene>
    <name evidence="1" type="ORF">CDAR_598171</name>
</gene>
<evidence type="ECO:0000313" key="1">
    <source>
        <dbReference type="EMBL" id="GIY09568.1"/>
    </source>
</evidence>
<reference evidence="1 2" key="1">
    <citation type="submission" date="2021-06" db="EMBL/GenBank/DDBJ databases">
        <title>Caerostris darwini draft genome.</title>
        <authorList>
            <person name="Kono N."/>
            <person name="Arakawa K."/>
        </authorList>
    </citation>
    <scope>NUCLEOTIDE SEQUENCE [LARGE SCALE GENOMIC DNA]</scope>
</reference>
<dbReference type="AlphaFoldDB" id="A0AAV4QIT0"/>
<proteinExistence type="predicted"/>
<accession>A0AAV4QIT0</accession>
<comment type="caution">
    <text evidence="1">The sequence shown here is derived from an EMBL/GenBank/DDBJ whole genome shotgun (WGS) entry which is preliminary data.</text>
</comment>
<protein>
    <submittedName>
        <fullName evidence="1">Uncharacterized protein</fullName>
    </submittedName>
</protein>
<name>A0AAV4QIT0_9ARAC</name>